<keyword evidence="7 9" id="KW-0234">DNA repair</keyword>
<comment type="caution">
    <text evidence="12">The sequence shown here is derived from an EMBL/GenBank/DDBJ whole genome shotgun (WGS) entry which is preliminary data.</text>
</comment>
<feature type="domain" description="RecF/RecN/SMC N-terminal" evidence="11">
    <location>
        <begin position="3"/>
        <end position="510"/>
    </location>
</feature>
<accession>A0A6B3R140</accession>
<evidence type="ECO:0000256" key="6">
    <source>
        <dbReference type="ARBA" id="ARBA00022840"/>
    </source>
</evidence>
<proteinExistence type="inferred from homology"/>
<evidence type="ECO:0000256" key="10">
    <source>
        <dbReference type="SAM" id="Coils"/>
    </source>
</evidence>
<evidence type="ECO:0000256" key="9">
    <source>
        <dbReference type="PIRNR" id="PIRNR003128"/>
    </source>
</evidence>
<feature type="coiled-coil region" evidence="10">
    <location>
        <begin position="311"/>
        <end position="362"/>
    </location>
</feature>
<dbReference type="EMBL" id="JAAIKD010000002">
    <property type="protein sequence ID" value="NEV93110.1"/>
    <property type="molecule type" value="Genomic_DNA"/>
</dbReference>
<dbReference type="GO" id="GO:0009432">
    <property type="term" value="P:SOS response"/>
    <property type="evidence" value="ECO:0007669"/>
    <property type="project" value="TreeGrafter"/>
</dbReference>
<dbReference type="GO" id="GO:0005524">
    <property type="term" value="F:ATP binding"/>
    <property type="evidence" value="ECO:0007669"/>
    <property type="project" value="UniProtKB-KW"/>
</dbReference>
<dbReference type="PIRSF" id="PIRSF003128">
    <property type="entry name" value="RecN"/>
    <property type="match status" value="1"/>
</dbReference>
<evidence type="ECO:0000256" key="7">
    <source>
        <dbReference type="ARBA" id="ARBA00023204"/>
    </source>
</evidence>
<evidence type="ECO:0000313" key="12">
    <source>
        <dbReference type="EMBL" id="NEV93110.1"/>
    </source>
</evidence>
<evidence type="ECO:0000256" key="4">
    <source>
        <dbReference type="ARBA" id="ARBA00022741"/>
    </source>
</evidence>
<comment type="function">
    <text evidence="1 9">May be involved in recombinational repair of damaged DNA.</text>
</comment>
<dbReference type="InterPro" id="IPR004604">
    <property type="entry name" value="DNA_recomb/repair_RecN"/>
</dbReference>
<dbReference type="GO" id="GO:0043590">
    <property type="term" value="C:bacterial nucleoid"/>
    <property type="evidence" value="ECO:0007669"/>
    <property type="project" value="TreeGrafter"/>
</dbReference>
<name>A0A6B3R140_9FLAO</name>
<evidence type="ECO:0000256" key="8">
    <source>
        <dbReference type="ARBA" id="ARBA00033408"/>
    </source>
</evidence>
<dbReference type="Gene3D" id="3.40.50.300">
    <property type="entry name" value="P-loop containing nucleotide triphosphate hydrolases"/>
    <property type="match status" value="2"/>
</dbReference>
<sequence>MLRVLGIKNFALIEDISLEFTDNFSIITGETGAGKSIILGALSLLLGKRADLNSIRNSDKKCVIEGQFSVGAFHLQSLFQSLDLDYEEETIIRREILPSGKSRAFVNDTPVKLSNLSELGVHLIDIHSQHETLSIGNQEYQYAVLDTVAQNSDLKLDFLKNYKRLNALKKEYDELKSRQIKADEAYDYNVFLLSELTEAKLKPGLQDELESSQSKLSHVEELQEKLGQSYQQLDEETIGVVAQLREINLQLRKASQLDPGLSELQQRLESILIEAEDISSETQTQLESLDADPKALEEVNEKLQLIYTLQKKHHVSDLEGLMRVKEELEQQVSVKENAERELQESESQIKKQEEELFRLAEELYKSRLHTTETISKVVEVMLGELGIPDAKLKIEGTLNSSFSSRGADHFEWLFSANKGSAPQDIKKVASGGEMSRITLAIKSLLAQYENLPSIIFDEIDTGVSGDVATKMGVIMKKMSASLQVISITHLPQIAGMGQQHFKVYKTTHNEKTQSNIKVLSQEDRVNELAEMLGGDKTSESALAHAQSLLK</sequence>
<gene>
    <name evidence="12" type="primary">recN</name>
    <name evidence="12" type="ORF">G3567_02970</name>
</gene>
<dbReference type="RefSeq" id="WP_164003847.1">
    <property type="nucleotide sequence ID" value="NZ_JAAIKD010000002.1"/>
</dbReference>
<dbReference type="Pfam" id="PF02463">
    <property type="entry name" value="SMC_N"/>
    <property type="match status" value="1"/>
</dbReference>
<keyword evidence="5 9" id="KW-0227">DNA damage</keyword>
<dbReference type="Proteomes" id="UP000478505">
    <property type="component" value="Unassembled WGS sequence"/>
</dbReference>
<evidence type="ECO:0000313" key="13">
    <source>
        <dbReference type="Proteomes" id="UP000478505"/>
    </source>
</evidence>
<dbReference type="GO" id="GO:0006310">
    <property type="term" value="P:DNA recombination"/>
    <property type="evidence" value="ECO:0007669"/>
    <property type="project" value="InterPro"/>
</dbReference>
<evidence type="ECO:0000256" key="1">
    <source>
        <dbReference type="ARBA" id="ARBA00003618"/>
    </source>
</evidence>
<comment type="similarity">
    <text evidence="2 9">Belongs to the RecN family.</text>
</comment>
<reference evidence="12 13" key="1">
    <citation type="submission" date="2020-02" db="EMBL/GenBank/DDBJ databases">
        <title>Flavobacteriaceae Psychroflexus bacterium YR1-1, complete genome.</title>
        <authorList>
            <person name="Li Y."/>
            <person name="Wu S."/>
        </authorList>
    </citation>
    <scope>NUCLEOTIDE SEQUENCE [LARGE SCALE GENOMIC DNA]</scope>
    <source>
        <strain evidence="12 13">YR1-1</strain>
    </source>
</reference>
<evidence type="ECO:0000256" key="5">
    <source>
        <dbReference type="ARBA" id="ARBA00022763"/>
    </source>
</evidence>
<dbReference type="PANTHER" id="PTHR11059">
    <property type="entry name" value="DNA REPAIR PROTEIN RECN"/>
    <property type="match status" value="1"/>
</dbReference>
<evidence type="ECO:0000259" key="11">
    <source>
        <dbReference type="Pfam" id="PF02463"/>
    </source>
</evidence>
<dbReference type="CDD" id="cd03241">
    <property type="entry name" value="ABC_RecN"/>
    <property type="match status" value="2"/>
</dbReference>
<dbReference type="SUPFAM" id="SSF52540">
    <property type="entry name" value="P-loop containing nucleoside triphosphate hydrolases"/>
    <property type="match status" value="2"/>
</dbReference>
<evidence type="ECO:0000256" key="2">
    <source>
        <dbReference type="ARBA" id="ARBA00009441"/>
    </source>
</evidence>
<evidence type="ECO:0000256" key="3">
    <source>
        <dbReference type="ARBA" id="ARBA00021315"/>
    </source>
</evidence>
<protein>
    <recommendedName>
        <fullName evidence="3 9">DNA repair protein RecN</fullName>
    </recommendedName>
    <alternativeName>
        <fullName evidence="8 9">Recombination protein N</fullName>
    </alternativeName>
</protein>
<organism evidence="12 13">
    <name type="scientific">Psychroflexus aurantiacus</name>
    <dbReference type="NCBI Taxonomy" id="2709310"/>
    <lineage>
        <taxon>Bacteria</taxon>
        <taxon>Pseudomonadati</taxon>
        <taxon>Bacteroidota</taxon>
        <taxon>Flavobacteriia</taxon>
        <taxon>Flavobacteriales</taxon>
        <taxon>Flavobacteriaceae</taxon>
        <taxon>Psychroflexus</taxon>
    </lineage>
</organism>
<keyword evidence="4" id="KW-0547">Nucleotide-binding</keyword>
<dbReference type="InterPro" id="IPR027417">
    <property type="entry name" value="P-loop_NTPase"/>
</dbReference>
<keyword evidence="6" id="KW-0067">ATP-binding</keyword>
<dbReference type="AlphaFoldDB" id="A0A6B3R140"/>
<dbReference type="GO" id="GO:0006281">
    <property type="term" value="P:DNA repair"/>
    <property type="evidence" value="ECO:0007669"/>
    <property type="project" value="UniProtKB-KW"/>
</dbReference>
<dbReference type="NCBIfam" id="TIGR00634">
    <property type="entry name" value="recN"/>
    <property type="match status" value="1"/>
</dbReference>
<dbReference type="PANTHER" id="PTHR11059:SF0">
    <property type="entry name" value="DNA REPAIR PROTEIN RECN"/>
    <property type="match status" value="1"/>
</dbReference>
<keyword evidence="13" id="KW-1185">Reference proteome</keyword>
<dbReference type="InterPro" id="IPR003395">
    <property type="entry name" value="RecF/RecN/SMC_N"/>
</dbReference>
<keyword evidence="10" id="KW-0175">Coiled coil</keyword>